<sequence length="70" mass="7287">MFSTLWLKDTIERVLATFAEAAIPAFIGADLFNINYVAALGLSGSAAAVAFLKAIVATRVGDEANASLVK</sequence>
<accession>A0A346FCL5</accession>
<dbReference type="EMBL" id="MH479913">
    <property type="protein sequence ID" value="AXN53479.1"/>
    <property type="molecule type" value="Genomic_DNA"/>
</dbReference>
<gene>
    <name evidence="1" type="primary">61</name>
    <name evidence="1" type="ORF">SEA_FRYBERGER_61</name>
</gene>
<name>A0A346FCL5_9CAUD</name>
<reference evidence="1 2" key="1">
    <citation type="submission" date="2018-06" db="EMBL/GenBank/DDBJ databases">
        <authorList>
            <person name="Searcy Z.E."/>
            <person name="Delesalle V.A."/>
            <person name="Garlena R.A."/>
            <person name="Russell D.A."/>
            <person name="Pope W.H."/>
            <person name="Jacobs-Sera D."/>
            <person name="Hatfull G.F."/>
        </authorList>
    </citation>
    <scope>NUCLEOTIDE SEQUENCE [LARGE SCALE GENOMIC DNA]</scope>
</reference>
<evidence type="ECO:0000313" key="2">
    <source>
        <dbReference type="Proteomes" id="UP000259952"/>
    </source>
</evidence>
<evidence type="ECO:0008006" key="3">
    <source>
        <dbReference type="Google" id="ProtNLM"/>
    </source>
</evidence>
<dbReference type="KEGG" id="vg:54998494"/>
<organism evidence="1 2">
    <name type="scientific">Gordonia phage Fryberger</name>
    <dbReference type="NCBI Taxonomy" id="2250392"/>
    <lineage>
        <taxon>Viruses</taxon>
        <taxon>Duplodnaviria</taxon>
        <taxon>Heunggongvirae</taxon>
        <taxon>Uroviricota</taxon>
        <taxon>Caudoviricetes</taxon>
        <taxon>Ronaldovirus</taxon>
        <taxon>Ronaldovirus fryberger</taxon>
    </lineage>
</organism>
<dbReference type="GeneID" id="54998494"/>
<dbReference type="RefSeq" id="YP_009807613.1">
    <property type="nucleotide sequence ID" value="NC_048027.1"/>
</dbReference>
<keyword evidence="2" id="KW-1185">Reference proteome</keyword>
<protein>
    <recommendedName>
        <fullName evidence="3">Holin</fullName>
    </recommendedName>
</protein>
<dbReference type="InterPro" id="IPR020109">
    <property type="entry name" value="Holin_r1t"/>
</dbReference>
<dbReference type="Proteomes" id="UP000259952">
    <property type="component" value="Segment"/>
</dbReference>
<proteinExistence type="predicted"/>
<evidence type="ECO:0000313" key="1">
    <source>
        <dbReference type="EMBL" id="AXN53479.1"/>
    </source>
</evidence>
<dbReference type="Pfam" id="PF16945">
    <property type="entry name" value="Phage_r1t_holin"/>
    <property type="match status" value="1"/>
</dbReference>